<feature type="transmembrane region" description="Helical" evidence="6">
    <location>
        <begin position="261"/>
        <end position="281"/>
    </location>
</feature>
<dbReference type="GO" id="GO:0015174">
    <property type="term" value="F:basic amino acid transmembrane transporter activity"/>
    <property type="evidence" value="ECO:0007669"/>
    <property type="project" value="TreeGrafter"/>
</dbReference>
<dbReference type="InterPro" id="IPR036259">
    <property type="entry name" value="MFS_trans_sf"/>
</dbReference>
<reference evidence="8" key="1">
    <citation type="submission" date="2023-03" db="EMBL/GenBank/DDBJ databases">
        <title>Complete genome of Cladonia borealis.</title>
        <authorList>
            <person name="Park H."/>
        </authorList>
    </citation>
    <scope>NUCLEOTIDE SEQUENCE</scope>
    <source>
        <strain evidence="8">ANT050790</strain>
    </source>
</reference>
<protein>
    <recommendedName>
        <fullName evidence="7">Major facilitator superfamily (MFS) profile domain-containing protein</fullName>
    </recommendedName>
</protein>
<feature type="transmembrane region" description="Helical" evidence="6">
    <location>
        <begin position="157"/>
        <end position="177"/>
    </location>
</feature>
<dbReference type="PANTHER" id="PTHR23501:SF191">
    <property type="entry name" value="VACUOLAR BASIC AMINO ACID TRANSPORTER 4"/>
    <property type="match status" value="1"/>
</dbReference>
<evidence type="ECO:0000256" key="2">
    <source>
        <dbReference type="ARBA" id="ARBA00022448"/>
    </source>
</evidence>
<feature type="transmembrane region" description="Helical" evidence="6">
    <location>
        <begin position="293"/>
        <end position="311"/>
    </location>
</feature>
<sequence length="578" mass="62067">MLESSSSESSSQVQSPVLSASSLTSLDECSPLLSTTSHHEFKGYTFEDAVPAKPHTEQLDTRNLLWVMSSVWIGTFCAGLDSTIMATLAAPIATSFNSLSLLAWLATAFLIGQAATQPLSGKLTDIFSRSSGLVVSNCLFALGNLICGFAQEKWSMILGRVLAGMGGGGLNAMATIIASDFIPLRQRGLWQGIGNIFLGLGSGLGGVLGGFIHDVWNWNIAFLAQVPLTLISLLIIWSQLDTIRSNGPQKPSSSQSSLSRVDFLGSFTLVSSLVLLLLGLTTGGNIVPWTHPLATVSIPLSAVLLGCFIVVEQRIAQEPILPLHLLRDRTVLCACLTNFFINLTVYVFIFYIPIYYRLRGTSTTKAGIALIPYSITFPIGSLLSGLIITKTGRYKQLFRAHLLLMLFGAVANCTNTLSNPLWPPTFYLAIVGLATGGMFTVILVALIGAVDPSEQAVVTSLSYVFRSTGSVVGLAFASTVYQSVLEADLWKKIGHIKQAAKIIRGIKDSFDDVDGLPGSIQRPVRTSYMLALKATFITTVAFTAMALVSGLLVKDLKLHSTLAREEHDEESDRTSSFG</sequence>
<name>A0AA39R2V4_9LECA</name>
<accession>A0AA39R2V4</accession>
<feature type="transmembrane region" description="Helical" evidence="6">
    <location>
        <begin position="132"/>
        <end position="151"/>
    </location>
</feature>
<dbReference type="InterPro" id="IPR011701">
    <property type="entry name" value="MFS"/>
</dbReference>
<evidence type="ECO:0000256" key="6">
    <source>
        <dbReference type="SAM" id="Phobius"/>
    </source>
</evidence>
<feature type="transmembrane region" description="Helical" evidence="6">
    <location>
        <begin position="92"/>
        <end position="111"/>
    </location>
</feature>
<evidence type="ECO:0000256" key="5">
    <source>
        <dbReference type="ARBA" id="ARBA00023136"/>
    </source>
</evidence>
<dbReference type="SUPFAM" id="SSF103473">
    <property type="entry name" value="MFS general substrate transporter"/>
    <property type="match status" value="1"/>
</dbReference>
<evidence type="ECO:0000256" key="4">
    <source>
        <dbReference type="ARBA" id="ARBA00022989"/>
    </source>
</evidence>
<dbReference type="PANTHER" id="PTHR23501">
    <property type="entry name" value="MAJOR FACILITATOR SUPERFAMILY"/>
    <property type="match status" value="1"/>
</dbReference>
<dbReference type="GO" id="GO:0012505">
    <property type="term" value="C:endomembrane system"/>
    <property type="evidence" value="ECO:0007669"/>
    <property type="project" value="UniProtKB-SubCell"/>
</dbReference>
<feature type="transmembrane region" description="Helical" evidence="6">
    <location>
        <begin position="400"/>
        <end position="418"/>
    </location>
</feature>
<feature type="transmembrane region" description="Helical" evidence="6">
    <location>
        <begin position="189"/>
        <end position="212"/>
    </location>
</feature>
<dbReference type="EMBL" id="JAFEKC020000006">
    <property type="protein sequence ID" value="KAK0513887.1"/>
    <property type="molecule type" value="Genomic_DNA"/>
</dbReference>
<keyword evidence="2" id="KW-0813">Transport</keyword>
<keyword evidence="5 6" id="KW-0472">Membrane</keyword>
<comment type="subcellular location">
    <subcellularLocation>
        <location evidence="1">Endomembrane system</location>
        <topology evidence="1">Multi-pass membrane protein</topology>
    </subcellularLocation>
</comment>
<dbReference type="Pfam" id="PF07690">
    <property type="entry name" value="MFS_1"/>
    <property type="match status" value="1"/>
</dbReference>
<dbReference type="InterPro" id="IPR020846">
    <property type="entry name" value="MFS_dom"/>
</dbReference>
<keyword evidence="3 6" id="KW-0812">Transmembrane</keyword>
<feature type="transmembrane region" description="Helical" evidence="6">
    <location>
        <begin position="218"/>
        <end position="240"/>
    </location>
</feature>
<feature type="transmembrane region" description="Helical" evidence="6">
    <location>
        <begin position="530"/>
        <end position="553"/>
    </location>
</feature>
<evidence type="ECO:0000259" key="7">
    <source>
        <dbReference type="PROSITE" id="PS50850"/>
    </source>
</evidence>
<keyword evidence="4 6" id="KW-1133">Transmembrane helix</keyword>
<feature type="domain" description="Major facilitator superfamily (MFS) profile" evidence="7">
    <location>
        <begin position="67"/>
        <end position="558"/>
    </location>
</feature>
<dbReference type="GO" id="GO:0000329">
    <property type="term" value="C:fungal-type vacuole membrane"/>
    <property type="evidence" value="ECO:0007669"/>
    <property type="project" value="TreeGrafter"/>
</dbReference>
<organism evidence="8 9">
    <name type="scientific">Cladonia borealis</name>
    <dbReference type="NCBI Taxonomy" id="184061"/>
    <lineage>
        <taxon>Eukaryota</taxon>
        <taxon>Fungi</taxon>
        <taxon>Dikarya</taxon>
        <taxon>Ascomycota</taxon>
        <taxon>Pezizomycotina</taxon>
        <taxon>Lecanoromycetes</taxon>
        <taxon>OSLEUM clade</taxon>
        <taxon>Lecanoromycetidae</taxon>
        <taxon>Lecanorales</taxon>
        <taxon>Lecanorineae</taxon>
        <taxon>Cladoniaceae</taxon>
        <taxon>Cladonia</taxon>
    </lineage>
</organism>
<evidence type="ECO:0000256" key="3">
    <source>
        <dbReference type="ARBA" id="ARBA00022692"/>
    </source>
</evidence>
<feature type="transmembrane region" description="Helical" evidence="6">
    <location>
        <begin position="424"/>
        <end position="449"/>
    </location>
</feature>
<proteinExistence type="predicted"/>
<comment type="caution">
    <text evidence="8">The sequence shown here is derived from an EMBL/GenBank/DDBJ whole genome shotgun (WGS) entry which is preliminary data.</text>
</comment>
<dbReference type="AlphaFoldDB" id="A0AA39R2V4"/>
<dbReference type="PROSITE" id="PS50850">
    <property type="entry name" value="MFS"/>
    <property type="match status" value="1"/>
</dbReference>
<dbReference type="Proteomes" id="UP001166286">
    <property type="component" value="Unassembled WGS sequence"/>
</dbReference>
<feature type="transmembrane region" description="Helical" evidence="6">
    <location>
        <begin position="461"/>
        <end position="481"/>
    </location>
</feature>
<gene>
    <name evidence="8" type="ORF">JMJ35_003609</name>
</gene>
<dbReference type="Gene3D" id="1.20.1250.20">
    <property type="entry name" value="MFS general substrate transporter like domains"/>
    <property type="match status" value="2"/>
</dbReference>
<evidence type="ECO:0000256" key="1">
    <source>
        <dbReference type="ARBA" id="ARBA00004127"/>
    </source>
</evidence>
<keyword evidence="9" id="KW-1185">Reference proteome</keyword>
<feature type="transmembrane region" description="Helical" evidence="6">
    <location>
        <begin position="331"/>
        <end position="354"/>
    </location>
</feature>
<feature type="transmembrane region" description="Helical" evidence="6">
    <location>
        <begin position="64"/>
        <end position="86"/>
    </location>
</feature>
<feature type="transmembrane region" description="Helical" evidence="6">
    <location>
        <begin position="366"/>
        <end position="388"/>
    </location>
</feature>
<evidence type="ECO:0000313" key="9">
    <source>
        <dbReference type="Proteomes" id="UP001166286"/>
    </source>
</evidence>
<evidence type="ECO:0000313" key="8">
    <source>
        <dbReference type="EMBL" id="KAK0513887.1"/>
    </source>
</evidence>